<dbReference type="RefSeq" id="WP_175425109.1">
    <property type="nucleotide sequence ID" value="NZ_MDER01000027.1"/>
</dbReference>
<dbReference type="EMBL" id="MDER01000027">
    <property type="protein sequence ID" value="ODP29943.1"/>
    <property type="molecule type" value="Genomic_DNA"/>
</dbReference>
<keyword evidence="2" id="KW-1185">Reference proteome</keyword>
<gene>
    <name evidence="1" type="ORF">PTI45_00718</name>
</gene>
<accession>A0A1E3L8B4</accession>
<evidence type="ECO:0000313" key="2">
    <source>
        <dbReference type="Proteomes" id="UP000094578"/>
    </source>
</evidence>
<reference evidence="1 2" key="1">
    <citation type="submission" date="2016-08" db="EMBL/GenBank/DDBJ databases">
        <title>Genome sequencing of Paenibacillus sp. TI45-13ar, isolated from Korean traditional nuruk.</title>
        <authorList>
            <person name="Kim S.-J."/>
        </authorList>
    </citation>
    <scope>NUCLEOTIDE SEQUENCE [LARGE SCALE GENOMIC DNA]</scope>
    <source>
        <strain evidence="1 2">TI45-13ar</strain>
    </source>
</reference>
<protein>
    <submittedName>
        <fullName evidence="1">Uncharacterized protein</fullName>
    </submittedName>
</protein>
<comment type="caution">
    <text evidence="1">The sequence shown here is derived from an EMBL/GenBank/DDBJ whole genome shotgun (WGS) entry which is preliminary data.</text>
</comment>
<dbReference type="STRING" id="1886670.PTI45_00718"/>
<dbReference type="AlphaFoldDB" id="A0A1E3L8B4"/>
<name>A0A1E3L8B4_9BACL</name>
<organism evidence="1 2">
    <name type="scientific">Paenibacillus nuruki</name>
    <dbReference type="NCBI Taxonomy" id="1886670"/>
    <lineage>
        <taxon>Bacteria</taxon>
        <taxon>Bacillati</taxon>
        <taxon>Bacillota</taxon>
        <taxon>Bacilli</taxon>
        <taxon>Bacillales</taxon>
        <taxon>Paenibacillaceae</taxon>
        <taxon>Paenibacillus</taxon>
    </lineage>
</organism>
<proteinExistence type="predicted"/>
<dbReference type="Proteomes" id="UP000094578">
    <property type="component" value="Unassembled WGS sequence"/>
</dbReference>
<sequence>MPTETTMYRKEQFMQASQFTRLEKDVLEGLLEEESTYTMEQAKEHLNQFMNEEAK</sequence>
<evidence type="ECO:0000313" key="1">
    <source>
        <dbReference type="EMBL" id="ODP29943.1"/>
    </source>
</evidence>